<protein>
    <submittedName>
        <fullName evidence="2">Tandem-95 repeat protein</fullName>
    </submittedName>
</protein>
<dbReference type="Pfam" id="PF13585">
    <property type="entry name" value="CHU_C"/>
    <property type="match status" value="1"/>
</dbReference>
<proteinExistence type="predicted"/>
<evidence type="ECO:0000313" key="3">
    <source>
        <dbReference type="Proteomes" id="UP001597112"/>
    </source>
</evidence>
<feature type="domain" description="Cadherin" evidence="1">
    <location>
        <begin position="396"/>
        <end position="536"/>
    </location>
</feature>
<accession>A0ABW3KCR7</accession>
<name>A0ABW3KCR7_9BACT</name>
<dbReference type="NCBIfam" id="NF012211">
    <property type="entry name" value="tand_rpt_95"/>
    <property type="match status" value="13"/>
</dbReference>
<dbReference type="InterPro" id="IPR026341">
    <property type="entry name" value="T9SS_type_B"/>
</dbReference>
<feature type="domain" description="Cadherin" evidence="1">
    <location>
        <begin position="1075"/>
        <end position="1175"/>
    </location>
</feature>
<evidence type="ECO:0000259" key="1">
    <source>
        <dbReference type="PROSITE" id="PS50268"/>
    </source>
</evidence>
<dbReference type="PROSITE" id="PS50268">
    <property type="entry name" value="CADHERIN_2"/>
    <property type="match status" value="3"/>
</dbReference>
<dbReference type="Pfam" id="PF17963">
    <property type="entry name" value="Big_9"/>
    <property type="match status" value="14"/>
</dbReference>
<keyword evidence="3" id="KW-1185">Reference proteome</keyword>
<evidence type="ECO:0000313" key="2">
    <source>
        <dbReference type="EMBL" id="MFD1003138.1"/>
    </source>
</evidence>
<dbReference type="PANTHER" id="PTHR14139:SF2">
    <property type="entry name" value="CALSYNTENIN-1"/>
    <property type="match status" value="1"/>
</dbReference>
<reference evidence="3" key="1">
    <citation type="journal article" date="2019" name="Int. J. Syst. Evol. Microbiol.">
        <title>The Global Catalogue of Microorganisms (GCM) 10K type strain sequencing project: providing services to taxonomists for standard genome sequencing and annotation.</title>
        <authorList>
            <consortium name="The Broad Institute Genomics Platform"/>
            <consortium name="The Broad Institute Genome Sequencing Center for Infectious Disease"/>
            <person name="Wu L."/>
            <person name="Ma J."/>
        </authorList>
    </citation>
    <scope>NUCLEOTIDE SEQUENCE [LARGE SCALE GENOMIC DNA]</scope>
    <source>
        <strain evidence="3">CCUG 58938</strain>
    </source>
</reference>
<dbReference type="EMBL" id="JBHTKA010000015">
    <property type="protein sequence ID" value="MFD1003138.1"/>
    <property type="molecule type" value="Genomic_DNA"/>
</dbReference>
<gene>
    <name evidence="2" type="ORF">ACFQ21_27680</name>
</gene>
<dbReference type="PANTHER" id="PTHR14139">
    <property type="entry name" value="CALSYNTENIN"/>
    <property type="match status" value="1"/>
</dbReference>
<dbReference type="NCBIfam" id="TIGR04131">
    <property type="entry name" value="Bac_Flav_CTERM"/>
    <property type="match status" value="1"/>
</dbReference>
<feature type="domain" description="Cadherin" evidence="1">
    <location>
        <begin position="221"/>
        <end position="322"/>
    </location>
</feature>
<sequence>MPVTLPDSEEMDEDGAPITIPVLSNDIDLLSLDPATLDLDQSTDGVQSSIIISGCTLLADASGVVTFTPAANFNGTITNSYTVKNSLGISSLPTLITITVNAVNDAPVAANDLASTSEDTPVSFNIVTNDTDDESINAATVDLDPSTSGRQSSNNIPNIGVFTVDNAGVVTFTPFADYNGSASAQYVVNDNNGVTSNEATITVTITSVNDLPVANNDGAGVTTPEDTPVSLNIINNDTDAEGPVVPSTVDLNTATTDIDASHTNTAGSWVVNTSTGVVTYTPASDYNGTATLTYTVQDNSGATSNQATISITVTPANDLPVAGNDSGLTTPEETALVITILSNDSDPDGTIAANTVDLDPTTPAIDNTYIKADGNGTWNVNASGVVTYTPKADFNGPVSLTYTVQDNSGGTSNVATISVNVTAANDAPVANGDNATTNEETAVSFSVTTNDTDIDGTIAANTVDLDVNTTGIQNAFTTPSVGAWTVSTTGVVTFTPALNFQGSATLPYTVNDNGGATSNQATISVTVVDVNDAPTAGNDAATTNEDTPVTITVLTNDTDGDGTIAANTVDLNTTSGGIQTSYSDDDGGYTVSTSGIVSFTPASNFNGSTTHTYTVNDNDGATSNVATITITVNAVNDAPVAVNDAATTAEETLVTISVLDNDTDADGKATINATSVDLNTATPGIQNANNVSGVGAWTVNTSGVVSFTPATNYNGTATLQYQVNDNSGATSNAATITVTVNPANDAPVAVNDVVTTNEDTPVTKNVVTNDTDADGNGTIAVGTVDLDPATAGIQTSASVSGGGGTITVNASGVITYTPTVNFYGTATASYTVNDNTGATSNIGTITITVNPLNDAPIANNDLTNADENETVTFNVVANDIDIDGTVNPATVDLNVAQAGIQNSATGTGGTFSVNATGEVTYTPTLNYNGTAMIQYRVNDNTGTASNTATFSILVNSVNSLPVAVNDAITINEDATATLSLVGNDSDPDGTINAATVDLNTSLAGIQNSYTVASQGVFSVNGSGVLTFDPVDNFNGTASITYTVNDNVGATSNHATITITVNAVNDAPVANNDVANASDGVAVQINVVANDTDIDGTINVATVDLDVAASGIQTTKTVSGQGTWTVNTSGTVTFTSVANFNNTATLQYRVNDNGGATSNSGTISVTVTAINDPPVANNDAGTATEDNVLNINVIANDTDPDGSINGSTIDLNPSSPGIQNTITNASGTFAASVASPGIVIYTPASNFTGTATATYTVNDNGGLTSNSATITITVTASNDAPVAVNDAVTTTEDTAVKFDVTANDTDTDGTIDGATVDLNTALAGIQNTNTVTGGTFTASATGEVTFTPTANYYGTAVVSYRVNDDAGATSGAATITVTIQAVNDDPVFDEITPNPQRVLRNGAQKTITITGISAGPGETEQLLLTATSGNTTVIPDPVVTYNGTGATATLKYQPAANQSGSAEITVKLLDPGFKEFTRTFTIDVVEVKFTSQPVTVAVEAELYQYNITITDVVDNLTIAAVQKPSWATLTIPPTGKNVAVLKGTPPSGAPVSSVVRLQIKDGTTVLDEQQFTLIVNRRPVASSYNLAINEDIATPLVSQDIANSYSDPDGNPIAGIQITGLPRHGNLVLNNATLTQDATIPFASVSNIIYQPAQDYTGHDTIYWKASDGFSYSKVSASINYTIAPVDDPPVITFLETDSLDYDLGSEDAQILTALFEANDVDSDSLTRAEIRFRPDDFEPEHDRLLFTSTPTITGIYNEATGELLLTGKTTIQEYVQAIRTIQYNYIDLEDINLGTKRVTIALSDGESLSTPRDRYIELIYTFEGIDIPNAFTPNGDHANDVWRISASKGVDQYNEAEIKIYSKRGQLLYQSVGFDKAWDGMYNGEILPADTYYYTIDLKYNKIMYKGIVTILR</sequence>
<dbReference type="InterPro" id="IPR002126">
    <property type="entry name" value="Cadherin-like_dom"/>
</dbReference>
<organism evidence="2 3">
    <name type="scientific">Ohtaekwangia kribbensis</name>
    <dbReference type="NCBI Taxonomy" id="688913"/>
    <lineage>
        <taxon>Bacteria</taxon>
        <taxon>Pseudomonadati</taxon>
        <taxon>Bacteroidota</taxon>
        <taxon>Cytophagia</taxon>
        <taxon>Cytophagales</taxon>
        <taxon>Fulvivirgaceae</taxon>
        <taxon>Ohtaekwangia</taxon>
    </lineage>
</organism>
<dbReference type="Proteomes" id="UP001597112">
    <property type="component" value="Unassembled WGS sequence"/>
</dbReference>
<dbReference type="Gene3D" id="2.60.40.2810">
    <property type="match status" value="10"/>
</dbReference>
<comment type="caution">
    <text evidence="2">The sequence shown here is derived from an EMBL/GenBank/DDBJ whole genome shotgun (WGS) entry which is preliminary data.</text>
</comment>